<feature type="transmembrane region" description="Helical" evidence="8">
    <location>
        <begin position="212"/>
        <end position="242"/>
    </location>
</feature>
<keyword evidence="5 8" id="KW-0812">Transmembrane</keyword>
<organism evidence="9 10">
    <name type="scientific">Clostridium moutaii</name>
    <dbReference type="NCBI Taxonomy" id="3240932"/>
    <lineage>
        <taxon>Bacteria</taxon>
        <taxon>Bacillati</taxon>
        <taxon>Bacillota</taxon>
        <taxon>Clostridia</taxon>
        <taxon>Eubacteriales</taxon>
        <taxon>Clostridiaceae</taxon>
        <taxon>Clostridium</taxon>
    </lineage>
</organism>
<evidence type="ECO:0000256" key="8">
    <source>
        <dbReference type="SAM" id="Phobius"/>
    </source>
</evidence>
<keyword evidence="7 8" id="KW-0472">Membrane</keyword>
<comment type="similarity">
    <text evidence="2">Belongs to the binding-protein-dependent transport system permease family. FecCD subfamily.</text>
</comment>
<dbReference type="Proteomes" id="UP001564657">
    <property type="component" value="Unassembled WGS sequence"/>
</dbReference>
<dbReference type="RefSeq" id="WP_369702659.1">
    <property type="nucleotide sequence ID" value="NZ_JBGEWD010000001.1"/>
</dbReference>
<dbReference type="InterPro" id="IPR000522">
    <property type="entry name" value="ABC_transptr_permease_BtuC"/>
</dbReference>
<keyword evidence="6 8" id="KW-1133">Transmembrane helix</keyword>
<dbReference type="SUPFAM" id="SSF81345">
    <property type="entry name" value="ABC transporter involved in vitamin B12 uptake, BtuC"/>
    <property type="match status" value="1"/>
</dbReference>
<dbReference type="Gene3D" id="1.10.3470.10">
    <property type="entry name" value="ABC transporter involved in vitamin B12 uptake, BtuC"/>
    <property type="match status" value="1"/>
</dbReference>
<comment type="caution">
    <text evidence="9">The sequence shown here is derived from an EMBL/GenBank/DDBJ whole genome shotgun (WGS) entry which is preliminary data.</text>
</comment>
<feature type="transmembrane region" description="Helical" evidence="8">
    <location>
        <begin position="92"/>
        <end position="110"/>
    </location>
</feature>
<feature type="transmembrane region" description="Helical" evidence="8">
    <location>
        <begin position="174"/>
        <end position="200"/>
    </location>
</feature>
<feature type="transmembrane region" description="Helical" evidence="8">
    <location>
        <begin position="269"/>
        <end position="296"/>
    </location>
</feature>
<dbReference type="EMBL" id="JBGEWD010000001">
    <property type="protein sequence ID" value="MEY7998770.1"/>
    <property type="molecule type" value="Genomic_DNA"/>
</dbReference>
<reference evidence="9 10" key="1">
    <citation type="submission" date="2024-08" db="EMBL/GenBank/DDBJ databases">
        <title>Clostridium lapicellarii sp. nov., and Clostridium renhuaiense sp. nov., two species isolated from the mud in a fermentation cellar used for producing sauce-flavour Chinese liquors.</title>
        <authorList>
            <person name="Yang F."/>
            <person name="Wang H."/>
            <person name="Chen L.Q."/>
            <person name="Zhou N."/>
            <person name="Lu J.J."/>
            <person name="Pu X.X."/>
            <person name="Wan B."/>
            <person name="Wang L."/>
            <person name="Liu S.J."/>
        </authorList>
    </citation>
    <scope>NUCLEOTIDE SEQUENCE [LARGE SCALE GENOMIC DNA]</scope>
    <source>
        <strain evidence="9 10">MT-5</strain>
    </source>
</reference>
<evidence type="ECO:0000256" key="6">
    <source>
        <dbReference type="ARBA" id="ARBA00022989"/>
    </source>
</evidence>
<gene>
    <name evidence="9" type="ORF">AB8U03_00925</name>
</gene>
<keyword evidence="3" id="KW-0813">Transport</keyword>
<dbReference type="CDD" id="cd06550">
    <property type="entry name" value="TM_ABC_iron-siderophores_like"/>
    <property type="match status" value="1"/>
</dbReference>
<evidence type="ECO:0000313" key="9">
    <source>
        <dbReference type="EMBL" id="MEY7998770.1"/>
    </source>
</evidence>
<name>A0ABV4BMJ2_9CLOT</name>
<keyword evidence="4" id="KW-1003">Cell membrane</keyword>
<feature type="transmembrane region" description="Helical" evidence="8">
    <location>
        <begin position="148"/>
        <end position="168"/>
    </location>
</feature>
<protein>
    <submittedName>
        <fullName evidence="9">FecCD family ABC transporter permease</fullName>
    </submittedName>
</protein>
<comment type="subcellular location">
    <subcellularLocation>
        <location evidence="1">Cell membrane</location>
        <topology evidence="1">Multi-pass membrane protein</topology>
    </subcellularLocation>
</comment>
<keyword evidence="10" id="KW-1185">Reference proteome</keyword>
<dbReference type="PANTHER" id="PTHR30472">
    <property type="entry name" value="FERRIC ENTEROBACTIN TRANSPORT SYSTEM PERMEASE PROTEIN"/>
    <property type="match status" value="1"/>
</dbReference>
<dbReference type="InterPro" id="IPR037294">
    <property type="entry name" value="ABC_BtuC-like"/>
</dbReference>
<feature type="transmembrane region" description="Helical" evidence="8">
    <location>
        <begin position="338"/>
        <end position="357"/>
    </location>
</feature>
<sequence length="364" mass="39071">MKEDLDLSLEKIIKIGKNTIKEKTKSNNKRFYANWTFLMLLIIVFLFSFTIGSYTLPISEIINVFYAKITGAATAYGPNVENVIFKVRMPRIFAAMLIGCALSAAGSAYQGLFRNPMVAPDILGASGGAGLGAAIGLLFSFSSIEVQIISFIFGLAAVLVTLGINSAINRGGEGSVLSLILTGMVIASLCQAFISIIKYVGDPENKLPEITFWLMGGLSTVTVRDVLIIIVPMIIGLGPLLILRWNLNVLSFGDEEASSLGINTYKMRAIVIVCSTLVTAASVSIGGIIGWVGLIIPHLARMIVGPNYKVALPASMLIGSIYLLLVDDIARGIFTTEIPLGILTSLIGAPFFIYLLVKGRRGWI</sequence>
<proteinExistence type="inferred from homology"/>
<feature type="transmembrane region" description="Helical" evidence="8">
    <location>
        <begin position="31"/>
        <end position="55"/>
    </location>
</feature>
<evidence type="ECO:0000256" key="2">
    <source>
        <dbReference type="ARBA" id="ARBA00007935"/>
    </source>
</evidence>
<evidence type="ECO:0000256" key="4">
    <source>
        <dbReference type="ARBA" id="ARBA00022475"/>
    </source>
</evidence>
<accession>A0ABV4BMJ2</accession>
<evidence type="ECO:0000256" key="5">
    <source>
        <dbReference type="ARBA" id="ARBA00022692"/>
    </source>
</evidence>
<dbReference type="PANTHER" id="PTHR30472:SF70">
    <property type="entry name" value="MOLYBDATE IMPORT SYSTEM PERMEASE PROTEIN MOLB"/>
    <property type="match status" value="1"/>
</dbReference>
<evidence type="ECO:0000256" key="1">
    <source>
        <dbReference type="ARBA" id="ARBA00004651"/>
    </source>
</evidence>
<dbReference type="Pfam" id="PF01032">
    <property type="entry name" value="FecCD"/>
    <property type="match status" value="1"/>
</dbReference>
<evidence type="ECO:0000256" key="3">
    <source>
        <dbReference type="ARBA" id="ARBA00022448"/>
    </source>
</evidence>
<evidence type="ECO:0000256" key="7">
    <source>
        <dbReference type="ARBA" id="ARBA00023136"/>
    </source>
</evidence>
<evidence type="ECO:0000313" key="10">
    <source>
        <dbReference type="Proteomes" id="UP001564657"/>
    </source>
</evidence>
<feature type="transmembrane region" description="Helical" evidence="8">
    <location>
        <begin position="308"/>
        <end position="326"/>
    </location>
</feature>
<feature type="transmembrane region" description="Helical" evidence="8">
    <location>
        <begin position="122"/>
        <end position="141"/>
    </location>
</feature>